<dbReference type="SMART" id="SM01065">
    <property type="entry name" value="CBM_2"/>
    <property type="match status" value="1"/>
</dbReference>
<dbReference type="OrthoDB" id="9805159at2"/>
<dbReference type="HOGENOM" id="CLU_006462_7_3_9"/>
<keyword evidence="5" id="KW-0106">Calcium</keyword>
<dbReference type="GO" id="GO:0004556">
    <property type="term" value="F:alpha-amylase activity"/>
    <property type="evidence" value="ECO:0007669"/>
    <property type="project" value="InterPro"/>
</dbReference>
<comment type="cofactor">
    <cofactor evidence="1">
        <name>Ca(2+)</name>
        <dbReference type="ChEBI" id="CHEBI:29108"/>
    </cofactor>
</comment>
<keyword evidence="10" id="KW-1185">Reference proteome</keyword>
<dbReference type="Gene3D" id="3.20.20.80">
    <property type="entry name" value="Glycosidases"/>
    <property type="match status" value="1"/>
</dbReference>
<dbReference type="RefSeq" id="WP_025706076.1">
    <property type="nucleotide sequence ID" value="NZ_CP009287.1"/>
</dbReference>
<dbReference type="InterPro" id="IPR006047">
    <property type="entry name" value="GH13_cat_dom"/>
</dbReference>
<dbReference type="Pfam" id="PF00128">
    <property type="entry name" value="Alpha-amylase"/>
    <property type="match status" value="1"/>
</dbReference>
<evidence type="ECO:0000256" key="6">
    <source>
        <dbReference type="RuleBase" id="RU003615"/>
    </source>
</evidence>
<evidence type="ECO:0000256" key="3">
    <source>
        <dbReference type="ARBA" id="ARBA00022723"/>
    </source>
</evidence>
<dbReference type="InterPro" id="IPR013784">
    <property type="entry name" value="Carb-bd-like_fold"/>
</dbReference>
<dbReference type="EMBL" id="CP009287">
    <property type="protein sequence ID" value="AIQ68797.1"/>
    <property type="molecule type" value="Genomic_DNA"/>
</dbReference>
<accession>A0A089M6D7</accession>
<evidence type="ECO:0000256" key="5">
    <source>
        <dbReference type="ARBA" id="ARBA00022837"/>
    </source>
</evidence>
<dbReference type="InterPro" id="IPR014756">
    <property type="entry name" value="Ig_E-set"/>
</dbReference>
<proteinExistence type="inferred from homology"/>
<gene>
    <name evidence="9" type="ORF">PGRAT_15105</name>
</gene>
<evidence type="ECO:0000256" key="2">
    <source>
        <dbReference type="ARBA" id="ARBA00008061"/>
    </source>
</evidence>
<evidence type="ECO:0000259" key="8">
    <source>
        <dbReference type="PROSITE" id="PS51166"/>
    </source>
</evidence>
<dbReference type="SMART" id="SM00642">
    <property type="entry name" value="Aamy"/>
    <property type="match status" value="1"/>
</dbReference>
<dbReference type="GO" id="GO:0005975">
    <property type="term" value="P:carbohydrate metabolic process"/>
    <property type="evidence" value="ECO:0007669"/>
    <property type="project" value="InterPro"/>
</dbReference>
<dbReference type="KEGG" id="pgm:PGRAT_15105"/>
<dbReference type="PANTHER" id="PTHR10357">
    <property type="entry name" value="ALPHA-AMYLASE FAMILY MEMBER"/>
    <property type="match status" value="1"/>
</dbReference>
<sequence>MKSHSKVAAVLSLSLSMVLGAALPAMADPATSVNNKVNYSTDVMYQIVTDRFSDGNPSNNPTGAAFSSDHSNMKLYFGGDWKGIINKINDGYLTGMGVTALWISQPVENITSVVNYSGVNNTSYHGYWPKDFKKTNAAFGNFTDFQNLISTAHANNIKVVIDFAPNHTSPASSSQPSFAENGALYDNGTLLGNYTNDSKGLFHHKGGTDFSTIEDGIYRNLYDLADINQNNNTIDKYFKEAIGLWLDLGVDGIRFDAVKHMPFGWQKSLASSMYSGNHPVFTFGEWFLGPDETSPDNVKFANSSGMNLLDFAYAQEVREVFKDKSETMTDLNSVLESTASSYNYIHNMVTFIDNHDMDRFQAAGSSTRPTEQALALTLTSRGVPAIYYGTEQYMTGVGDPYNRAMMTGFNTNTTAYKLIKALAPLRKSNPAIAYGTTTQRWVNNDVYIYERKFGNSVALVAINRNTSTPYPITSLLSSLPAGNYTDVLGGLLNGNSISVGSGGAVTNFTLAAGGTAVWQSTAPASTPSVANVGPTMGKPGNTVTIDGQGFGSSAGTVYFGTTAVTGSNIVSWEDSEIKVKIPNVAAGKTTVKVTTASSTTSNAFSNFNVLTADQVTVRFKVNNATTSLGSSVYLVGNVAELGAWSASDAIGPMYNVVEETYPTWYYDVSVPAGTPLQFKLIKSNGTTVTWEGGSNHTYTSPTSGVGTVTVDWQN</sequence>
<dbReference type="InterPro" id="IPR013783">
    <property type="entry name" value="Ig-like_fold"/>
</dbReference>
<dbReference type="SMART" id="SM00632">
    <property type="entry name" value="Aamy_C"/>
    <property type="match status" value="1"/>
</dbReference>
<dbReference type="Pfam" id="PF02806">
    <property type="entry name" value="Alpha-amylase_C"/>
    <property type="match status" value="1"/>
</dbReference>
<dbReference type="PROSITE" id="PS51166">
    <property type="entry name" value="CBM20"/>
    <property type="match status" value="1"/>
</dbReference>
<dbReference type="Gene3D" id="2.60.40.1180">
    <property type="entry name" value="Golgi alpha-mannosidase II"/>
    <property type="match status" value="1"/>
</dbReference>
<dbReference type="SUPFAM" id="SSF51445">
    <property type="entry name" value="(Trans)glycosidases"/>
    <property type="match status" value="1"/>
</dbReference>
<feature type="chain" id="PRO_5001847054" evidence="7">
    <location>
        <begin position="28"/>
        <end position="714"/>
    </location>
</feature>
<dbReference type="InterPro" id="IPR031319">
    <property type="entry name" value="A-amylase_C"/>
</dbReference>
<dbReference type="GO" id="GO:0046872">
    <property type="term" value="F:metal ion binding"/>
    <property type="evidence" value="ECO:0007669"/>
    <property type="project" value="UniProtKB-KW"/>
</dbReference>
<dbReference type="InterPro" id="IPR006046">
    <property type="entry name" value="Alpha_amylase"/>
</dbReference>
<dbReference type="Pfam" id="PF00686">
    <property type="entry name" value="CBM_20"/>
    <property type="match status" value="1"/>
</dbReference>
<feature type="signal peptide" evidence="7">
    <location>
        <begin position="1"/>
        <end position="27"/>
    </location>
</feature>
<dbReference type="Pfam" id="PF01833">
    <property type="entry name" value="TIG"/>
    <property type="match status" value="1"/>
</dbReference>
<dbReference type="InterPro" id="IPR017853">
    <property type="entry name" value="GH"/>
</dbReference>
<evidence type="ECO:0000256" key="4">
    <source>
        <dbReference type="ARBA" id="ARBA00022729"/>
    </source>
</evidence>
<dbReference type="InterPro" id="IPR006048">
    <property type="entry name" value="A-amylase/branching_C"/>
</dbReference>
<keyword evidence="3" id="KW-0479">Metal-binding</keyword>
<evidence type="ECO:0000313" key="10">
    <source>
        <dbReference type="Proteomes" id="UP000029500"/>
    </source>
</evidence>
<protein>
    <submittedName>
        <fullName evidence="9">Alpha-amylase</fullName>
    </submittedName>
</protein>
<reference evidence="9 10" key="1">
    <citation type="submission" date="2014-08" db="EMBL/GenBank/DDBJ databases">
        <title>Comparative genomics of the Paenibacillus odorifer group.</title>
        <authorList>
            <person name="den Bakker H.C."/>
            <person name="Tsai Y.-C."/>
            <person name="Martin N."/>
            <person name="Korlach J."/>
            <person name="Wiedmann M."/>
        </authorList>
    </citation>
    <scope>NUCLEOTIDE SEQUENCE [LARGE SCALE GENOMIC DNA]</scope>
    <source>
        <strain evidence="9 10">DSM 15220</strain>
    </source>
</reference>
<feature type="domain" description="CBM20" evidence="8">
    <location>
        <begin position="609"/>
        <end position="714"/>
    </location>
</feature>
<dbReference type="CDD" id="cd00604">
    <property type="entry name" value="IPT_CGTD"/>
    <property type="match status" value="1"/>
</dbReference>
<keyword evidence="4 7" id="KW-0732">Signal</keyword>
<organism evidence="9 10">
    <name type="scientific">Paenibacillus graminis</name>
    <dbReference type="NCBI Taxonomy" id="189425"/>
    <lineage>
        <taxon>Bacteria</taxon>
        <taxon>Bacillati</taxon>
        <taxon>Bacillota</taxon>
        <taxon>Bacilli</taxon>
        <taxon>Bacillales</taxon>
        <taxon>Paenibacillaceae</taxon>
        <taxon>Paenibacillus</taxon>
    </lineage>
</organism>
<evidence type="ECO:0000256" key="1">
    <source>
        <dbReference type="ARBA" id="ARBA00001913"/>
    </source>
</evidence>
<dbReference type="SUPFAM" id="SSF51011">
    <property type="entry name" value="Glycosyl hydrolase domain"/>
    <property type="match status" value="1"/>
</dbReference>
<dbReference type="SUPFAM" id="SSF81296">
    <property type="entry name" value="E set domains"/>
    <property type="match status" value="1"/>
</dbReference>
<dbReference type="eggNOG" id="COG0366">
    <property type="taxonomic scope" value="Bacteria"/>
</dbReference>
<dbReference type="GO" id="GO:2001070">
    <property type="term" value="F:starch binding"/>
    <property type="evidence" value="ECO:0007669"/>
    <property type="project" value="InterPro"/>
</dbReference>
<dbReference type="Proteomes" id="UP000029500">
    <property type="component" value="Chromosome"/>
</dbReference>
<dbReference type="AlphaFoldDB" id="A0A089M6D7"/>
<dbReference type="SUPFAM" id="SSF49452">
    <property type="entry name" value="Starch-binding domain-like"/>
    <property type="match status" value="1"/>
</dbReference>
<name>A0A089M6D7_9BACL</name>
<dbReference type="PRINTS" id="PR00110">
    <property type="entry name" value="ALPHAAMYLASE"/>
</dbReference>
<evidence type="ECO:0000313" key="9">
    <source>
        <dbReference type="EMBL" id="AIQ68797.1"/>
    </source>
</evidence>
<dbReference type="InterPro" id="IPR002909">
    <property type="entry name" value="IPT_dom"/>
</dbReference>
<evidence type="ECO:0000256" key="7">
    <source>
        <dbReference type="SAM" id="SignalP"/>
    </source>
</evidence>
<dbReference type="CDD" id="cd11320">
    <property type="entry name" value="AmyAc_AmyMalt_CGTase_like"/>
    <property type="match status" value="1"/>
</dbReference>
<dbReference type="PANTHER" id="PTHR10357:SF215">
    <property type="entry name" value="ALPHA-AMYLASE 1"/>
    <property type="match status" value="1"/>
</dbReference>
<dbReference type="STRING" id="189425.PGRAT_15105"/>
<dbReference type="InterPro" id="IPR013780">
    <property type="entry name" value="Glyco_hydro_b"/>
</dbReference>
<dbReference type="Gene3D" id="2.60.40.10">
    <property type="entry name" value="Immunoglobulins"/>
    <property type="match status" value="2"/>
</dbReference>
<dbReference type="InterPro" id="IPR002044">
    <property type="entry name" value="CBM20"/>
</dbReference>
<comment type="similarity">
    <text evidence="2 6">Belongs to the glycosyl hydrolase 13 family.</text>
</comment>